<dbReference type="GO" id="GO:0005634">
    <property type="term" value="C:nucleus"/>
    <property type="evidence" value="ECO:0007669"/>
    <property type="project" value="UniProtKB-SubCell"/>
</dbReference>
<dbReference type="GO" id="GO:0000976">
    <property type="term" value="F:transcription cis-regulatory region binding"/>
    <property type="evidence" value="ECO:0007669"/>
    <property type="project" value="TreeGrafter"/>
</dbReference>
<accession>A0A5P1FLT7</accession>
<evidence type="ECO:0000313" key="9">
    <source>
        <dbReference type="EMBL" id="ONK79054.1"/>
    </source>
</evidence>
<keyword evidence="5" id="KW-0539">Nucleus</keyword>
<evidence type="ECO:0000256" key="3">
    <source>
        <dbReference type="ARBA" id="ARBA00023125"/>
    </source>
</evidence>
<sequence length="349" mass="38925">MVKSMNMLLNELGRGYKLVRELDAKLNLDSIELCASLVQDILDCFENVMSMAKANAPTDSPRLFTLSPQHGVSEQPFKAEHNLLLARLLLTEKAKMVKSMNMLLNELARGYKLVRELDAKLNLDSIELCASLVQDILDCFENVMAMAKANAPTGSPRLFTLSPQHGVSEQPFKAEHKEMASKKRKMQRKGTSRQVKLGSGPEAEGPLDDGFSWRKYGQKEILRTKHPRGYFRCSHRQSQGCLATKQVQQSDDNPTIFEVTYRGSHTCQRTSSPQTSLKVKSDNLNYKVPAPTHSSSFSFPSTPIIDFTETLSAMTSANSSPMMDVDFLMHSSSELGVTFDAFDASNFLL</sequence>
<evidence type="ECO:0000256" key="1">
    <source>
        <dbReference type="ARBA" id="ARBA00004123"/>
    </source>
</evidence>
<evidence type="ECO:0000256" key="4">
    <source>
        <dbReference type="ARBA" id="ARBA00023163"/>
    </source>
</evidence>
<keyword evidence="4" id="KW-0804">Transcription</keyword>
<dbReference type="GO" id="GO:0003700">
    <property type="term" value="F:DNA-binding transcription factor activity"/>
    <property type="evidence" value="ECO:0007669"/>
    <property type="project" value="InterPro"/>
</dbReference>
<feature type="domain" description="WRKY" evidence="8">
    <location>
        <begin position="202"/>
        <end position="265"/>
    </location>
</feature>
<gene>
    <name evidence="9" type="ORF">A4U43_C01F2430</name>
</gene>
<dbReference type="InterPro" id="IPR003657">
    <property type="entry name" value="WRKY_dom"/>
</dbReference>
<evidence type="ECO:0000256" key="7">
    <source>
        <dbReference type="SAM" id="MobiDB-lite"/>
    </source>
</evidence>
<dbReference type="InterPro" id="IPR036576">
    <property type="entry name" value="WRKY_dom_sf"/>
</dbReference>
<dbReference type="PANTHER" id="PTHR32096:SF146">
    <property type="entry name" value="WRKY TRANSCRIPTION FACTOR 19-RELATED"/>
    <property type="match status" value="1"/>
</dbReference>
<dbReference type="GO" id="GO:0010193">
    <property type="term" value="P:response to ozone"/>
    <property type="evidence" value="ECO:0007669"/>
    <property type="project" value="UniProtKB-ARBA"/>
</dbReference>
<dbReference type="EMBL" id="CM007381">
    <property type="protein sequence ID" value="ONK79054.1"/>
    <property type="molecule type" value="Genomic_DNA"/>
</dbReference>
<dbReference type="Pfam" id="PF03106">
    <property type="entry name" value="WRKY"/>
    <property type="match status" value="1"/>
</dbReference>
<protein>
    <recommendedName>
        <fullName evidence="8">WRKY domain-containing protein</fullName>
    </recommendedName>
</protein>
<comment type="subcellular location">
    <subcellularLocation>
        <location evidence="1">Nucleus</location>
    </subcellularLocation>
</comment>
<dbReference type="InterPro" id="IPR044810">
    <property type="entry name" value="WRKY_plant"/>
</dbReference>
<keyword evidence="3" id="KW-0238">DNA-binding</keyword>
<keyword evidence="10" id="KW-1185">Reference proteome</keyword>
<evidence type="ECO:0000313" key="10">
    <source>
        <dbReference type="Proteomes" id="UP000243459"/>
    </source>
</evidence>
<feature type="compositionally biased region" description="Basic residues" evidence="7">
    <location>
        <begin position="182"/>
        <end position="191"/>
    </location>
</feature>
<feature type="region of interest" description="Disordered" evidence="7">
    <location>
        <begin position="165"/>
        <end position="210"/>
    </location>
</feature>
<dbReference type="Proteomes" id="UP000243459">
    <property type="component" value="Chromosome 1"/>
</dbReference>
<keyword evidence="2" id="KW-0805">Transcription regulation</keyword>
<dbReference type="GO" id="GO:0042542">
    <property type="term" value="P:response to hydrogen peroxide"/>
    <property type="evidence" value="ECO:0007669"/>
    <property type="project" value="UniProtKB-ARBA"/>
</dbReference>
<dbReference type="SUPFAM" id="SSF118290">
    <property type="entry name" value="WRKY DNA-binding domain"/>
    <property type="match status" value="1"/>
</dbReference>
<feature type="compositionally biased region" description="Basic and acidic residues" evidence="7">
    <location>
        <begin position="172"/>
        <end position="181"/>
    </location>
</feature>
<comment type="similarity">
    <text evidence="6">Belongs to the WRKY group III family.</text>
</comment>
<dbReference type="Gene3D" id="2.20.25.80">
    <property type="entry name" value="WRKY domain"/>
    <property type="match status" value="1"/>
</dbReference>
<evidence type="ECO:0000259" key="8">
    <source>
        <dbReference type="PROSITE" id="PS50811"/>
    </source>
</evidence>
<evidence type="ECO:0000256" key="6">
    <source>
        <dbReference type="ARBA" id="ARBA00060850"/>
    </source>
</evidence>
<proteinExistence type="inferred from homology"/>
<dbReference type="PANTHER" id="PTHR32096">
    <property type="entry name" value="WRKY TRANSCRIPTION FACTOR 30-RELATED-RELATED"/>
    <property type="match status" value="1"/>
</dbReference>
<name>A0A5P1FLT7_ASPOF</name>
<dbReference type="GO" id="GO:0009751">
    <property type="term" value="P:response to salicylic acid"/>
    <property type="evidence" value="ECO:0007669"/>
    <property type="project" value="UniProtKB-ARBA"/>
</dbReference>
<evidence type="ECO:0000256" key="5">
    <source>
        <dbReference type="ARBA" id="ARBA00023242"/>
    </source>
</evidence>
<dbReference type="AlphaFoldDB" id="A0A5P1FLT7"/>
<evidence type="ECO:0000256" key="2">
    <source>
        <dbReference type="ARBA" id="ARBA00023015"/>
    </source>
</evidence>
<dbReference type="Gramene" id="ONK79054">
    <property type="protein sequence ID" value="ONK79054"/>
    <property type="gene ID" value="A4U43_C01F2430"/>
</dbReference>
<dbReference type="SMART" id="SM00774">
    <property type="entry name" value="WRKY"/>
    <property type="match status" value="1"/>
</dbReference>
<dbReference type="PROSITE" id="PS50811">
    <property type="entry name" value="WRKY"/>
    <property type="match status" value="1"/>
</dbReference>
<organism evidence="9 10">
    <name type="scientific">Asparagus officinalis</name>
    <name type="common">Garden asparagus</name>
    <dbReference type="NCBI Taxonomy" id="4686"/>
    <lineage>
        <taxon>Eukaryota</taxon>
        <taxon>Viridiplantae</taxon>
        <taxon>Streptophyta</taxon>
        <taxon>Embryophyta</taxon>
        <taxon>Tracheophyta</taxon>
        <taxon>Spermatophyta</taxon>
        <taxon>Magnoliopsida</taxon>
        <taxon>Liliopsida</taxon>
        <taxon>Asparagales</taxon>
        <taxon>Asparagaceae</taxon>
        <taxon>Asparagoideae</taxon>
        <taxon>Asparagus</taxon>
    </lineage>
</organism>
<dbReference type="GO" id="GO:0010150">
    <property type="term" value="P:leaf senescence"/>
    <property type="evidence" value="ECO:0007669"/>
    <property type="project" value="UniProtKB-ARBA"/>
</dbReference>
<reference evidence="10" key="1">
    <citation type="journal article" date="2017" name="Nat. Commun.">
        <title>The asparagus genome sheds light on the origin and evolution of a young Y chromosome.</title>
        <authorList>
            <person name="Harkess A."/>
            <person name="Zhou J."/>
            <person name="Xu C."/>
            <person name="Bowers J.E."/>
            <person name="Van der Hulst R."/>
            <person name="Ayyampalayam S."/>
            <person name="Mercati F."/>
            <person name="Riccardi P."/>
            <person name="McKain M.R."/>
            <person name="Kakrana A."/>
            <person name="Tang H."/>
            <person name="Ray J."/>
            <person name="Groenendijk J."/>
            <person name="Arikit S."/>
            <person name="Mathioni S.M."/>
            <person name="Nakano M."/>
            <person name="Shan H."/>
            <person name="Telgmann-Rauber A."/>
            <person name="Kanno A."/>
            <person name="Yue Z."/>
            <person name="Chen H."/>
            <person name="Li W."/>
            <person name="Chen Y."/>
            <person name="Xu X."/>
            <person name="Zhang Y."/>
            <person name="Luo S."/>
            <person name="Chen H."/>
            <person name="Gao J."/>
            <person name="Mao Z."/>
            <person name="Pires J.C."/>
            <person name="Luo M."/>
            <person name="Kudrna D."/>
            <person name="Wing R.A."/>
            <person name="Meyers B.C."/>
            <person name="Yi K."/>
            <person name="Kong H."/>
            <person name="Lavrijsen P."/>
            <person name="Sunseri F."/>
            <person name="Falavigna A."/>
            <person name="Ye Y."/>
            <person name="Leebens-Mack J.H."/>
            <person name="Chen G."/>
        </authorList>
    </citation>
    <scope>NUCLEOTIDE SEQUENCE [LARGE SCALE GENOMIC DNA]</scope>
    <source>
        <strain evidence="10">cv. DH0086</strain>
    </source>
</reference>
<dbReference type="FunFam" id="2.20.25.80:FF:000009">
    <property type="entry name" value="WRKY transcription factor 53"/>
    <property type="match status" value="1"/>
</dbReference>